<evidence type="ECO:0000313" key="7">
    <source>
        <dbReference type="Proteomes" id="UP000249493"/>
    </source>
</evidence>
<dbReference type="GO" id="GO:0005829">
    <property type="term" value="C:cytosol"/>
    <property type="evidence" value="ECO:0007669"/>
    <property type="project" value="TreeGrafter"/>
</dbReference>
<evidence type="ECO:0000256" key="2">
    <source>
        <dbReference type="ARBA" id="ARBA00023015"/>
    </source>
</evidence>
<dbReference type="Proteomes" id="UP000249493">
    <property type="component" value="Unassembled WGS sequence"/>
</dbReference>
<dbReference type="PANTHER" id="PTHR30419:SF30">
    <property type="entry name" value="LYSR FAMILY TRANSCRIPTIONAL REGULATOR"/>
    <property type="match status" value="1"/>
</dbReference>
<reference evidence="6 7" key="1">
    <citation type="submission" date="2018-06" db="EMBL/GenBank/DDBJ databases">
        <authorList>
            <person name="Zhirakovskaya E."/>
        </authorList>
    </citation>
    <scope>NUCLEOTIDE SEQUENCE [LARGE SCALE GENOMIC DNA]</scope>
    <source>
        <strain evidence="6 7">LY3</strain>
    </source>
</reference>
<keyword evidence="4" id="KW-0804">Transcription</keyword>
<keyword evidence="2" id="KW-0805">Transcription regulation</keyword>
<protein>
    <submittedName>
        <fullName evidence="6">LysR family transcriptional regulator</fullName>
    </submittedName>
</protein>
<proteinExistence type="inferred from homology"/>
<dbReference type="PANTHER" id="PTHR30419">
    <property type="entry name" value="HTH-TYPE TRANSCRIPTIONAL REGULATOR YBHD"/>
    <property type="match status" value="1"/>
</dbReference>
<dbReference type="PROSITE" id="PS50931">
    <property type="entry name" value="HTH_LYSR"/>
    <property type="match status" value="1"/>
</dbReference>
<dbReference type="AlphaFoldDB" id="A0A327MR46"/>
<comment type="caution">
    <text evidence="6">The sequence shown here is derived from an EMBL/GenBank/DDBJ whole genome shotgun (WGS) entry which is preliminary data.</text>
</comment>
<dbReference type="GO" id="GO:0003700">
    <property type="term" value="F:DNA-binding transcription factor activity"/>
    <property type="evidence" value="ECO:0007669"/>
    <property type="project" value="InterPro"/>
</dbReference>
<dbReference type="EMBL" id="QLIN01000012">
    <property type="protein sequence ID" value="RAI65440.1"/>
    <property type="molecule type" value="Genomic_DNA"/>
</dbReference>
<dbReference type="RefSeq" id="WP_111286802.1">
    <property type="nucleotide sequence ID" value="NZ_QLIN01000012.1"/>
</dbReference>
<dbReference type="InterPro" id="IPR000847">
    <property type="entry name" value="LysR_HTH_N"/>
</dbReference>
<keyword evidence="3" id="KW-0238">DNA-binding</keyword>
<dbReference type="SUPFAM" id="SSF46785">
    <property type="entry name" value="Winged helix' DNA-binding domain"/>
    <property type="match status" value="1"/>
</dbReference>
<accession>A0A327MR46</accession>
<evidence type="ECO:0000256" key="4">
    <source>
        <dbReference type="ARBA" id="ARBA00023163"/>
    </source>
</evidence>
<sequence>MKVHYLQALVAVADTGSIRAAARLLDLSHAAVTKSLRELEAMAQLPLVIRTARGIDFTETGRMLLEHARLVVGQIERANTQLAELRGEITGRLSIAVTPWIMLTFLTKAVQHFRERMPGVQLEIFEGLSAVALPRLREGSLDFAVGTATPNMSLQEFDSTPLMTYEMSVIAHRDHPCANATSLHQLLDQDWVVNYTQADYGAFMQELFWQHGAQIDRARLHCGHSTSLLFEMVRHGRMLAHCPSVMMATESMQGWVTALPLQERFDSSVLGVITRRNAVLSKAAQCFKDCLLMEIKRRARSAAVADRSLFDVLTLLF</sequence>
<dbReference type="InterPro" id="IPR005119">
    <property type="entry name" value="LysR_subst-bd"/>
</dbReference>
<dbReference type="InterPro" id="IPR036388">
    <property type="entry name" value="WH-like_DNA-bd_sf"/>
</dbReference>
<gene>
    <name evidence="6" type="ORF">DOZ80_23085</name>
</gene>
<dbReference type="InterPro" id="IPR050950">
    <property type="entry name" value="HTH-type_LysR_regulators"/>
</dbReference>
<organism evidence="6 7">
    <name type="scientific">Pseudomonas fluorescens</name>
    <dbReference type="NCBI Taxonomy" id="294"/>
    <lineage>
        <taxon>Bacteria</taxon>
        <taxon>Pseudomonadati</taxon>
        <taxon>Pseudomonadota</taxon>
        <taxon>Gammaproteobacteria</taxon>
        <taxon>Pseudomonadales</taxon>
        <taxon>Pseudomonadaceae</taxon>
        <taxon>Pseudomonas</taxon>
    </lineage>
</organism>
<evidence type="ECO:0000259" key="5">
    <source>
        <dbReference type="PROSITE" id="PS50931"/>
    </source>
</evidence>
<dbReference type="Pfam" id="PF03466">
    <property type="entry name" value="LysR_substrate"/>
    <property type="match status" value="1"/>
</dbReference>
<dbReference type="InterPro" id="IPR036390">
    <property type="entry name" value="WH_DNA-bd_sf"/>
</dbReference>
<dbReference type="Gene3D" id="3.40.190.290">
    <property type="match status" value="1"/>
</dbReference>
<dbReference type="GO" id="GO:0003677">
    <property type="term" value="F:DNA binding"/>
    <property type="evidence" value="ECO:0007669"/>
    <property type="project" value="UniProtKB-KW"/>
</dbReference>
<evidence type="ECO:0000313" key="6">
    <source>
        <dbReference type="EMBL" id="RAI65440.1"/>
    </source>
</evidence>
<comment type="similarity">
    <text evidence="1">Belongs to the LysR transcriptional regulatory family.</text>
</comment>
<dbReference type="Gene3D" id="1.10.10.10">
    <property type="entry name" value="Winged helix-like DNA-binding domain superfamily/Winged helix DNA-binding domain"/>
    <property type="match status" value="1"/>
</dbReference>
<name>A0A327MR46_PSEFL</name>
<dbReference type="SUPFAM" id="SSF53850">
    <property type="entry name" value="Periplasmic binding protein-like II"/>
    <property type="match status" value="1"/>
</dbReference>
<dbReference type="Pfam" id="PF00126">
    <property type="entry name" value="HTH_1"/>
    <property type="match status" value="1"/>
</dbReference>
<evidence type="ECO:0000256" key="3">
    <source>
        <dbReference type="ARBA" id="ARBA00023125"/>
    </source>
</evidence>
<feature type="domain" description="HTH lysR-type" evidence="5">
    <location>
        <begin position="1"/>
        <end position="58"/>
    </location>
</feature>
<evidence type="ECO:0000256" key="1">
    <source>
        <dbReference type="ARBA" id="ARBA00009437"/>
    </source>
</evidence>